<name>A0A6I2KTD9_9BURK</name>
<protein>
    <submittedName>
        <fullName evidence="1">Uncharacterized protein</fullName>
    </submittedName>
</protein>
<evidence type="ECO:0000313" key="2">
    <source>
        <dbReference type="Proteomes" id="UP000433309"/>
    </source>
</evidence>
<dbReference type="RefSeq" id="WP_154373158.1">
    <property type="nucleotide sequence ID" value="NZ_WKJK01000002.1"/>
</dbReference>
<comment type="caution">
    <text evidence="1">The sequence shown here is derived from an EMBL/GenBank/DDBJ whole genome shotgun (WGS) entry which is preliminary data.</text>
</comment>
<dbReference type="AlphaFoldDB" id="A0A6I2KTD9"/>
<dbReference type="Proteomes" id="UP000433309">
    <property type="component" value="Unassembled WGS sequence"/>
</dbReference>
<organism evidence="1 2">
    <name type="scientific">Duganella guangzhouensis</name>
    <dbReference type="NCBI Taxonomy" id="2666084"/>
    <lineage>
        <taxon>Bacteria</taxon>
        <taxon>Pseudomonadati</taxon>
        <taxon>Pseudomonadota</taxon>
        <taxon>Betaproteobacteria</taxon>
        <taxon>Burkholderiales</taxon>
        <taxon>Oxalobacteraceae</taxon>
        <taxon>Telluria group</taxon>
        <taxon>Duganella</taxon>
    </lineage>
</organism>
<keyword evidence="2" id="KW-1185">Reference proteome</keyword>
<dbReference type="EMBL" id="WKJK01000002">
    <property type="protein sequence ID" value="MRW89033.1"/>
    <property type="molecule type" value="Genomic_DNA"/>
</dbReference>
<proteinExistence type="predicted"/>
<reference evidence="1 2" key="1">
    <citation type="submission" date="2019-11" db="EMBL/GenBank/DDBJ databases">
        <title>Novel species isolated from a subtropical stream in China.</title>
        <authorList>
            <person name="Lu H."/>
        </authorList>
    </citation>
    <scope>NUCLEOTIDE SEQUENCE [LARGE SCALE GENOMIC DNA]</scope>
    <source>
        <strain evidence="1 2">FT80W</strain>
    </source>
</reference>
<evidence type="ECO:0000313" key="1">
    <source>
        <dbReference type="EMBL" id="MRW89033.1"/>
    </source>
</evidence>
<accession>A0A6I2KTD9</accession>
<gene>
    <name evidence="1" type="ORF">GJ699_03455</name>
</gene>
<sequence length="173" mass="19765">MASSFCARDCRRSFDIIGSSNRKYKELRGLNQKRMNTIFPNTAVNWTNTILVAKVHWYGDESAEVTLRSSLGEIIVFGHMFNAKEGDRISNRLSILNGNVRAAFLSDWPEELKEELSVESIERTGPYAYRGRGRVIDSEEGLVQACGFIINFNDMLYCEVVDFEIERLDVHTD</sequence>